<comment type="caution">
    <text evidence="1">The sequence shown here is derived from an EMBL/GenBank/DDBJ whole genome shotgun (WGS) entry which is preliminary data.</text>
</comment>
<organism evidence="1">
    <name type="scientific">Tanacetum cinerariifolium</name>
    <name type="common">Dalmatian daisy</name>
    <name type="synonym">Chrysanthemum cinerariifolium</name>
    <dbReference type="NCBI Taxonomy" id="118510"/>
    <lineage>
        <taxon>Eukaryota</taxon>
        <taxon>Viridiplantae</taxon>
        <taxon>Streptophyta</taxon>
        <taxon>Embryophyta</taxon>
        <taxon>Tracheophyta</taxon>
        <taxon>Spermatophyta</taxon>
        <taxon>Magnoliopsida</taxon>
        <taxon>eudicotyledons</taxon>
        <taxon>Gunneridae</taxon>
        <taxon>Pentapetalae</taxon>
        <taxon>asterids</taxon>
        <taxon>campanulids</taxon>
        <taxon>Asterales</taxon>
        <taxon>Asteraceae</taxon>
        <taxon>Asteroideae</taxon>
        <taxon>Anthemideae</taxon>
        <taxon>Anthemidinae</taxon>
        <taxon>Tanacetum</taxon>
    </lineage>
</organism>
<dbReference type="AlphaFoldDB" id="A0A699TTP6"/>
<accession>A0A699TTP6</accession>
<proteinExistence type="predicted"/>
<protein>
    <submittedName>
        <fullName evidence="1">Uncharacterized protein</fullName>
    </submittedName>
</protein>
<reference evidence="1" key="1">
    <citation type="journal article" date="2019" name="Sci. Rep.">
        <title>Draft genome of Tanacetum cinerariifolium, the natural source of mosquito coil.</title>
        <authorList>
            <person name="Yamashiro T."/>
            <person name="Shiraishi A."/>
            <person name="Satake H."/>
            <person name="Nakayama K."/>
        </authorList>
    </citation>
    <scope>NUCLEOTIDE SEQUENCE</scope>
</reference>
<evidence type="ECO:0000313" key="1">
    <source>
        <dbReference type="EMBL" id="GFD12991.1"/>
    </source>
</evidence>
<name>A0A699TTP6_TANCI</name>
<dbReference type="EMBL" id="BKCJ011269408">
    <property type="protein sequence ID" value="GFD12991.1"/>
    <property type="molecule type" value="Genomic_DNA"/>
</dbReference>
<sequence length="84" mass="8806">MAETASANRFVCLYSKKLASNDFSLSSKQNTEAKVAMVDGVIIGVDVGRGATEDEAIAKIDSIPTSLVGFSMLVTNCDDTGELS</sequence>
<gene>
    <name evidence="1" type="ORF">Tci_884960</name>
</gene>
<feature type="non-terminal residue" evidence="1">
    <location>
        <position position="84"/>
    </location>
</feature>